<dbReference type="InterPro" id="IPR029030">
    <property type="entry name" value="Caspase-like_dom_sf"/>
</dbReference>
<dbReference type="Gene3D" id="2.130.10.10">
    <property type="entry name" value="YVTN repeat-like/Quinoprotein amine dehydrogenase"/>
    <property type="match status" value="1"/>
</dbReference>
<dbReference type="InterPro" id="IPR015943">
    <property type="entry name" value="WD40/YVTN_repeat-like_dom_sf"/>
</dbReference>
<sequence>MKRVIFLCLCFISLLFAQEKQIKGRAILIGINEYPGLTNQNLEGCENDIALMQQLLEKFSFSVDSILNKEAKAKIVLDKLNKLPEQMNSGEHFVLFFSGHGSQITDHNQDEADGKDEVLVMHDTVENNNKLQNVISDDQLNAVLEKLTEKGVHSTVIFDCCHSGTGVRIGGKQVEKGLHYDVKPAKVMGVEKAPSGVVFIAACQANEVTREYNFKGTSGTTLEKEEENITKYGLFTFHLVRAIEEEMQKYEEKKLDLQKQRAVGKQIKIQEIDLLPTYRSVFQRLNSYYRDMPNAPLPYLEGEHHLKLFSQETSYYAKISQIKRISADKKSLELNRGTILGVTPGSIFCIAPSTKVVQRLDELKLSYKRKERDPNAPAKHAVVIVQKASAFECQARCITDEEAKDLLKLEDLVPYAEKYLKDLRSVDLNSWHAIEIAHNYNNLKLNVVLDTVQNLGKESQSLNITQLPEDIQKKLQQLQKEKVITVVEDFTIADVIVRYEEKTQQLYVLWAHGDQISAVNRMRLPQVSLVENPKAAEEAEYILMRFHKIRNLNALTPPKHYVDASVRLIPIIEDSYGWWQWQGDKVLWDSEAATNLQIEDLKNTFTPLPQTRKVVHAPTKNILAVIAKENLGFWDLAQKKYTHKWSEKIKKLVFDPSGEYFACATNKQVSIRRIDNPQQTLKQIEYRAAFLHFSKDNHLIISSFDNAVLWNWQSDDKPQQLYSLEDDILAFDYNSHHHMIAISYENQTRLWDVANNKEFDIFLPESQKIIFNNDKLILGVGKDIKLYNLSSPMDNKFADKKPAVLRGHSIDVNHIACHTQQGSTNGIILVSADKDDEVHFWNIAKSKPCKIKRFRKNTPKVEENEEQYEVEQDVISLVFLGEDQVLRLGKKSHQHWRIKTEQQMFHYSNQFEHGQKFGIEFTNNSEYPLFPILIYLTDDLEAKLIFPPEHLIEDYDVPAKSKKFIIPLSINALNSFGREMIKVIATTTPQKNLKEVEYYRLASDRATEESATERTVFGKLLYKSIFGQKRQEKETSVRSSVRIQSEMKWNAFTIQWDRCYFKLDKKYYADILKQQISDELRGAFREKLERVAELEKDTKTETPHPIALGKNLRLEREPKGNKWILRDQENKRLYYFVYQKDELLVYWRSL</sequence>
<dbReference type="SUPFAM" id="SSF52129">
    <property type="entry name" value="Caspase-like"/>
    <property type="match status" value="1"/>
</dbReference>
<organism evidence="3 4">
    <name type="scientific">Uabimicrobium amorphum</name>
    <dbReference type="NCBI Taxonomy" id="2596890"/>
    <lineage>
        <taxon>Bacteria</taxon>
        <taxon>Pseudomonadati</taxon>
        <taxon>Planctomycetota</taxon>
        <taxon>Candidatus Uabimicrobiia</taxon>
        <taxon>Candidatus Uabimicrobiales</taxon>
        <taxon>Candidatus Uabimicrobiaceae</taxon>
        <taxon>Candidatus Uabimicrobium</taxon>
    </lineage>
</organism>
<accession>A0A5S9IQW1</accession>
<name>A0A5S9IQW1_UABAM</name>
<feature type="domain" description="Peptidase C14 caspase" evidence="2">
    <location>
        <begin position="23"/>
        <end position="251"/>
    </location>
</feature>
<gene>
    <name evidence="3" type="ORF">UABAM_04630</name>
</gene>
<evidence type="ECO:0000259" key="2">
    <source>
        <dbReference type="Pfam" id="PF00656"/>
    </source>
</evidence>
<feature type="chain" id="PRO_5025063271" description="Peptidase C14 caspase domain-containing protein" evidence="1">
    <location>
        <begin position="18"/>
        <end position="1150"/>
    </location>
</feature>
<keyword evidence="1" id="KW-0732">Signal</keyword>
<dbReference type="InterPro" id="IPR036322">
    <property type="entry name" value="WD40_repeat_dom_sf"/>
</dbReference>
<proteinExistence type="predicted"/>
<dbReference type="PANTHER" id="PTHR48104">
    <property type="entry name" value="METACASPASE-4"/>
    <property type="match status" value="1"/>
</dbReference>
<dbReference type="PANTHER" id="PTHR48104:SF30">
    <property type="entry name" value="METACASPASE-1"/>
    <property type="match status" value="1"/>
</dbReference>
<dbReference type="RefSeq" id="WP_151970310.1">
    <property type="nucleotide sequence ID" value="NZ_AP019860.1"/>
</dbReference>
<evidence type="ECO:0000313" key="4">
    <source>
        <dbReference type="Proteomes" id="UP000326354"/>
    </source>
</evidence>
<dbReference type="Gene3D" id="3.40.50.1460">
    <property type="match status" value="1"/>
</dbReference>
<evidence type="ECO:0000256" key="1">
    <source>
        <dbReference type="SAM" id="SignalP"/>
    </source>
</evidence>
<dbReference type="GO" id="GO:0004197">
    <property type="term" value="F:cysteine-type endopeptidase activity"/>
    <property type="evidence" value="ECO:0007669"/>
    <property type="project" value="InterPro"/>
</dbReference>
<feature type="signal peptide" evidence="1">
    <location>
        <begin position="1"/>
        <end position="17"/>
    </location>
</feature>
<dbReference type="InterPro" id="IPR050452">
    <property type="entry name" value="Metacaspase"/>
</dbReference>
<evidence type="ECO:0000313" key="3">
    <source>
        <dbReference type="EMBL" id="BBM86244.1"/>
    </source>
</evidence>
<dbReference type="OrthoDB" id="1491023at2"/>
<dbReference type="AlphaFoldDB" id="A0A5S9IQW1"/>
<dbReference type="SUPFAM" id="SSF50978">
    <property type="entry name" value="WD40 repeat-like"/>
    <property type="match status" value="1"/>
</dbReference>
<dbReference type="Proteomes" id="UP000326354">
    <property type="component" value="Chromosome"/>
</dbReference>
<dbReference type="KEGG" id="uam:UABAM_04630"/>
<dbReference type="InterPro" id="IPR011600">
    <property type="entry name" value="Pept_C14_caspase"/>
</dbReference>
<reference evidence="3 4" key="1">
    <citation type="submission" date="2019-08" db="EMBL/GenBank/DDBJ databases">
        <title>Complete genome sequence of Candidatus Uab amorphum.</title>
        <authorList>
            <person name="Shiratori T."/>
            <person name="Suzuki S."/>
            <person name="Kakizawa Y."/>
            <person name="Ishida K."/>
        </authorList>
    </citation>
    <scope>NUCLEOTIDE SEQUENCE [LARGE SCALE GENOMIC DNA]</scope>
    <source>
        <strain evidence="3 4">SRT547</strain>
    </source>
</reference>
<dbReference type="GO" id="GO:0006508">
    <property type="term" value="P:proteolysis"/>
    <property type="evidence" value="ECO:0007669"/>
    <property type="project" value="InterPro"/>
</dbReference>
<dbReference type="InterPro" id="IPR001680">
    <property type="entry name" value="WD40_rpt"/>
</dbReference>
<keyword evidence="4" id="KW-1185">Reference proteome</keyword>
<dbReference type="Pfam" id="PF00656">
    <property type="entry name" value="Peptidase_C14"/>
    <property type="match status" value="1"/>
</dbReference>
<dbReference type="SMART" id="SM00320">
    <property type="entry name" value="WD40"/>
    <property type="match status" value="4"/>
</dbReference>
<dbReference type="GO" id="GO:0005737">
    <property type="term" value="C:cytoplasm"/>
    <property type="evidence" value="ECO:0007669"/>
    <property type="project" value="TreeGrafter"/>
</dbReference>
<dbReference type="EMBL" id="AP019860">
    <property type="protein sequence ID" value="BBM86244.1"/>
    <property type="molecule type" value="Genomic_DNA"/>
</dbReference>
<protein>
    <recommendedName>
        <fullName evidence="2">Peptidase C14 caspase domain-containing protein</fullName>
    </recommendedName>
</protein>